<dbReference type="Proteomes" id="UP001207736">
    <property type="component" value="Unassembled WGS sequence"/>
</dbReference>
<evidence type="ECO:0000313" key="2">
    <source>
        <dbReference type="EMBL" id="GJM51676.1"/>
    </source>
</evidence>
<dbReference type="AlphaFoldDB" id="A0AAV5AZU4"/>
<protein>
    <recommendedName>
        <fullName evidence="1">DUF5675 domain-containing protein</fullName>
    </recommendedName>
</protein>
<organism evidence="2 4">
    <name type="scientific">Capnocytophaga catalasegens</name>
    <dbReference type="NCBI Taxonomy" id="1004260"/>
    <lineage>
        <taxon>Bacteria</taxon>
        <taxon>Pseudomonadati</taxon>
        <taxon>Bacteroidota</taxon>
        <taxon>Flavobacteriia</taxon>
        <taxon>Flavobacteriales</taxon>
        <taxon>Flavobacteriaceae</taxon>
        <taxon>Capnocytophaga</taxon>
    </lineage>
</organism>
<proteinExistence type="predicted"/>
<reference evidence="2 5" key="1">
    <citation type="submission" date="2021-11" db="EMBL/GenBank/DDBJ databases">
        <title>Draft genome sequence of Capnocytophaga sp. strain KC07075 isolated from cat oral cavity.</title>
        <authorList>
            <person name="Suzuki M."/>
            <person name="Imaoka K."/>
            <person name="Kimura M."/>
            <person name="Morikawa S."/>
            <person name="Maeda K."/>
        </authorList>
    </citation>
    <scope>NUCLEOTIDE SEQUENCE</scope>
    <source>
        <strain evidence="2">KC07075</strain>
        <strain evidence="3 5">KC07079</strain>
    </source>
</reference>
<dbReference type="EMBL" id="BQKB01000066">
    <property type="protein sequence ID" value="GJM54189.1"/>
    <property type="molecule type" value="Genomic_DNA"/>
</dbReference>
<sequence>MKYHHPDASDDKIKEHLKETKTKYDALYDFWAVLKAKGIFKTDTFWYFEPFGWVEQMKRVFGVLDKNIIYITRKWERWTGENGSSATFGTFVFDDITGFICEPYGPETTISNQDKRIPVGTYKLVWYTSANFHKKKYKKRVLQNGFPNLYNEKVPVSRHILIHAGVEGKDTLGCLLPATNIIKEKGVIVKTSNSRKMFFKIIDKIEEIGIENIKIIIKDEIK</sequence>
<dbReference type="Pfam" id="PF18925">
    <property type="entry name" value="DUF5675"/>
    <property type="match status" value="1"/>
</dbReference>
<accession>A0AAV5AZU4</accession>
<dbReference type="RefSeq" id="WP_264847828.1">
    <property type="nucleotide sequence ID" value="NZ_BPMA01000091.1"/>
</dbReference>
<evidence type="ECO:0000313" key="4">
    <source>
        <dbReference type="Proteomes" id="UP001207736"/>
    </source>
</evidence>
<dbReference type="InterPro" id="IPR043732">
    <property type="entry name" value="DUF5675"/>
</dbReference>
<name>A0AAV5AZU4_9FLAO</name>
<dbReference type="EMBL" id="BQKA01000096">
    <property type="protein sequence ID" value="GJM51676.1"/>
    <property type="molecule type" value="Genomic_DNA"/>
</dbReference>
<keyword evidence="5" id="KW-1185">Reference proteome</keyword>
<evidence type="ECO:0000313" key="3">
    <source>
        <dbReference type="EMBL" id="GJM54189.1"/>
    </source>
</evidence>
<feature type="domain" description="DUF5675" evidence="1">
    <location>
        <begin position="82"/>
        <end position="206"/>
    </location>
</feature>
<dbReference type="Proteomes" id="UP001208692">
    <property type="component" value="Unassembled WGS sequence"/>
</dbReference>
<comment type="caution">
    <text evidence="2">The sequence shown here is derived from an EMBL/GenBank/DDBJ whole genome shotgun (WGS) entry which is preliminary data.</text>
</comment>
<gene>
    <name evidence="2" type="ORF">RCZ15_26490</name>
    <name evidence="3" type="ORF">RCZ16_25050</name>
</gene>
<evidence type="ECO:0000313" key="5">
    <source>
        <dbReference type="Proteomes" id="UP001208692"/>
    </source>
</evidence>
<evidence type="ECO:0000259" key="1">
    <source>
        <dbReference type="Pfam" id="PF18925"/>
    </source>
</evidence>